<protein>
    <recommendedName>
        <fullName evidence="3">DUF1127 domain-containing protein</fullName>
    </recommendedName>
</protein>
<sequence length="75" mass="8303">MPSNNVQLAMGHVSLGLKIDSFFAAQGMGMNPYGLRRARLRQIIQLESQSDGDLARLGLTRDGILPHVFRDILHS</sequence>
<accession>A0A238KXB5</accession>
<reference evidence="1 2" key="1">
    <citation type="submission" date="2017-05" db="EMBL/GenBank/DDBJ databases">
        <authorList>
            <person name="Song R."/>
            <person name="Chenine A.L."/>
            <person name="Ruprecht R.M."/>
        </authorList>
    </citation>
    <scope>NUCLEOTIDE SEQUENCE [LARGE SCALE GENOMIC DNA]</scope>
    <source>
        <strain evidence="1 2">CECT 8663</strain>
    </source>
</reference>
<organism evidence="1 2">
    <name type="scientific">Pelagimonas varians</name>
    <dbReference type="NCBI Taxonomy" id="696760"/>
    <lineage>
        <taxon>Bacteria</taxon>
        <taxon>Pseudomonadati</taxon>
        <taxon>Pseudomonadota</taxon>
        <taxon>Alphaproteobacteria</taxon>
        <taxon>Rhodobacterales</taxon>
        <taxon>Roseobacteraceae</taxon>
        <taxon>Pelagimonas</taxon>
    </lineage>
</organism>
<keyword evidence="2" id="KW-1185">Reference proteome</keyword>
<evidence type="ECO:0008006" key="3">
    <source>
        <dbReference type="Google" id="ProtNLM"/>
    </source>
</evidence>
<gene>
    <name evidence="1" type="ORF">PEV8663_03519</name>
</gene>
<dbReference type="AlphaFoldDB" id="A0A238KXB5"/>
<proteinExistence type="predicted"/>
<dbReference type="EMBL" id="FXYH01000015">
    <property type="protein sequence ID" value="SMX47357.1"/>
    <property type="molecule type" value="Genomic_DNA"/>
</dbReference>
<evidence type="ECO:0000313" key="1">
    <source>
        <dbReference type="EMBL" id="SMX47357.1"/>
    </source>
</evidence>
<dbReference type="Proteomes" id="UP000220836">
    <property type="component" value="Unassembled WGS sequence"/>
</dbReference>
<evidence type="ECO:0000313" key="2">
    <source>
        <dbReference type="Proteomes" id="UP000220836"/>
    </source>
</evidence>
<dbReference type="OrthoDB" id="7867799at2"/>
<name>A0A238KXB5_9RHOB</name>
<dbReference type="RefSeq" id="WP_097805990.1">
    <property type="nucleotide sequence ID" value="NZ_FXYH01000015.1"/>
</dbReference>